<dbReference type="SUPFAM" id="SSF88659">
    <property type="entry name" value="Sigma3 and sigma4 domains of RNA polymerase sigma factors"/>
    <property type="match status" value="1"/>
</dbReference>
<dbReference type="InterPro" id="IPR007627">
    <property type="entry name" value="RNA_pol_sigma70_r2"/>
</dbReference>
<dbReference type="InterPro" id="IPR014284">
    <property type="entry name" value="RNA_pol_sigma-70_dom"/>
</dbReference>
<dbReference type="SUPFAM" id="SSF88946">
    <property type="entry name" value="Sigma2 domain of RNA polymerase sigma factors"/>
    <property type="match status" value="1"/>
</dbReference>
<dbReference type="Pfam" id="PF04542">
    <property type="entry name" value="Sigma70_r2"/>
    <property type="match status" value="1"/>
</dbReference>
<organism evidence="6 7">
    <name type="scientific">Oceaniferula marina</name>
    <dbReference type="NCBI Taxonomy" id="2748318"/>
    <lineage>
        <taxon>Bacteria</taxon>
        <taxon>Pseudomonadati</taxon>
        <taxon>Verrucomicrobiota</taxon>
        <taxon>Verrucomicrobiia</taxon>
        <taxon>Verrucomicrobiales</taxon>
        <taxon>Verrucomicrobiaceae</taxon>
        <taxon>Oceaniferula</taxon>
    </lineage>
</organism>
<dbReference type="AlphaFoldDB" id="A0A851GGP4"/>
<dbReference type="Gene3D" id="1.10.1740.10">
    <property type="match status" value="1"/>
</dbReference>
<reference evidence="6 7" key="1">
    <citation type="submission" date="2020-07" db="EMBL/GenBank/DDBJ databases">
        <title>Roseicoccus Jingziensis gen. nov., sp. nov., isolated from coastal seawater.</title>
        <authorList>
            <person name="Feng X."/>
        </authorList>
    </citation>
    <scope>NUCLEOTIDE SEQUENCE [LARGE SCALE GENOMIC DNA]</scope>
    <source>
        <strain evidence="6 7">N1E253</strain>
    </source>
</reference>
<evidence type="ECO:0000313" key="7">
    <source>
        <dbReference type="Proteomes" id="UP000557872"/>
    </source>
</evidence>
<proteinExistence type="inferred from homology"/>
<dbReference type="InterPro" id="IPR036388">
    <property type="entry name" value="WH-like_DNA-bd_sf"/>
</dbReference>
<keyword evidence="7" id="KW-1185">Reference proteome</keyword>
<dbReference type="InterPro" id="IPR039425">
    <property type="entry name" value="RNA_pol_sigma-70-like"/>
</dbReference>
<dbReference type="InterPro" id="IPR014331">
    <property type="entry name" value="RNA_pol_sigma70_ECF_RHOBA"/>
</dbReference>
<dbReference type="Proteomes" id="UP000557872">
    <property type="component" value="Unassembled WGS sequence"/>
</dbReference>
<evidence type="ECO:0000259" key="5">
    <source>
        <dbReference type="Pfam" id="PF04542"/>
    </source>
</evidence>
<evidence type="ECO:0000256" key="2">
    <source>
        <dbReference type="ARBA" id="ARBA00023015"/>
    </source>
</evidence>
<dbReference type="RefSeq" id="WP_178931556.1">
    <property type="nucleotide sequence ID" value="NZ_JACBAZ010000002.1"/>
</dbReference>
<dbReference type="NCBIfam" id="TIGR02937">
    <property type="entry name" value="sigma70-ECF"/>
    <property type="match status" value="1"/>
</dbReference>
<dbReference type="Gene3D" id="1.10.10.10">
    <property type="entry name" value="Winged helix-like DNA-binding domain superfamily/Winged helix DNA-binding domain"/>
    <property type="match status" value="1"/>
</dbReference>
<gene>
    <name evidence="6" type="ORF">HW115_05285</name>
</gene>
<name>A0A851GGP4_9BACT</name>
<evidence type="ECO:0000256" key="3">
    <source>
        <dbReference type="ARBA" id="ARBA00023082"/>
    </source>
</evidence>
<comment type="caution">
    <text evidence="6">The sequence shown here is derived from an EMBL/GenBank/DDBJ whole genome shotgun (WGS) entry which is preliminary data.</text>
</comment>
<keyword evidence="3" id="KW-0731">Sigma factor</keyword>
<dbReference type="InterPro" id="IPR013324">
    <property type="entry name" value="RNA_pol_sigma_r3/r4-like"/>
</dbReference>
<evidence type="ECO:0000256" key="4">
    <source>
        <dbReference type="ARBA" id="ARBA00023163"/>
    </source>
</evidence>
<feature type="domain" description="RNA polymerase sigma-70 region 2" evidence="5">
    <location>
        <begin position="15"/>
        <end position="80"/>
    </location>
</feature>
<evidence type="ECO:0000256" key="1">
    <source>
        <dbReference type="ARBA" id="ARBA00010641"/>
    </source>
</evidence>
<accession>A0A851GGP4</accession>
<dbReference type="PANTHER" id="PTHR43133:SF51">
    <property type="entry name" value="RNA POLYMERASE SIGMA FACTOR"/>
    <property type="match status" value="1"/>
</dbReference>
<dbReference type="InterPro" id="IPR013325">
    <property type="entry name" value="RNA_pol_sigma_r2"/>
</dbReference>
<evidence type="ECO:0000313" key="6">
    <source>
        <dbReference type="EMBL" id="NWK55011.1"/>
    </source>
</evidence>
<keyword evidence="4" id="KW-0804">Transcription</keyword>
<dbReference type="GO" id="GO:0016987">
    <property type="term" value="F:sigma factor activity"/>
    <property type="evidence" value="ECO:0007669"/>
    <property type="project" value="UniProtKB-KW"/>
</dbReference>
<comment type="similarity">
    <text evidence="1">Belongs to the sigma-70 factor family. ECF subfamily.</text>
</comment>
<dbReference type="NCBIfam" id="TIGR02989">
    <property type="entry name" value="Sig-70_gvs1"/>
    <property type="match status" value="1"/>
</dbReference>
<dbReference type="EMBL" id="JACBAZ010000002">
    <property type="protein sequence ID" value="NWK55011.1"/>
    <property type="molecule type" value="Genomic_DNA"/>
</dbReference>
<sequence length="179" mass="20651">MHPSQQPSTEFIKLLTNHQTALRGYIISLLPGCQDVNDVLQDTNVVLWEKMHSFEAGSNFQAWAFTIARNKVMQYWGQQKKLKRISLSESILDAIAEARKESRPELLENKLQALQSCLKILKQDERNLLHARYEQTESLQSYANKIGRSSASTRVSLHRIRQKLRSCVDLRLQWKGDTA</sequence>
<protein>
    <submittedName>
        <fullName evidence="6">Sigma-70 family RNA polymerase sigma factor</fullName>
    </submittedName>
</protein>
<dbReference type="PANTHER" id="PTHR43133">
    <property type="entry name" value="RNA POLYMERASE ECF-TYPE SIGMA FACTO"/>
    <property type="match status" value="1"/>
</dbReference>
<dbReference type="GO" id="GO:0006352">
    <property type="term" value="P:DNA-templated transcription initiation"/>
    <property type="evidence" value="ECO:0007669"/>
    <property type="project" value="InterPro"/>
</dbReference>
<keyword evidence="2" id="KW-0805">Transcription regulation</keyword>